<protein>
    <submittedName>
        <fullName evidence="9">Alpha,alpha-trehalose phosphorylase</fullName>
    </submittedName>
</protein>
<evidence type="ECO:0000259" key="7">
    <source>
        <dbReference type="Pfam" id="PF03633"/>
    </source>
</evidence>
<dbReference type="GO" id="GO:0016757">
    <property type="term" value="F:glycosyltransferase activity"/>
    <property type="evidence" value="ECO:0007669"/>
    <property type="project" value="UniProtKB-ARBA"/>
</dbReference>
<feature type="active site" description="Proton donor" evidence="3">
    <location>
        <position position="491"/>
    </location>
</feature>
<evidence type="ECO:0000256" key="2">
    <source>
        <dbReference type="ARBA" id="ARBA00023295"/>
    </source>
</evidence>
<accession>A0A4R6RW73</accession>
<dbReference type="InterPro" id="IPR008928">
    <property type="entry name" value="6-hairpin_glycosidase_sf"/>
</dbReference>
<dbReference type="SUPFAM" id="SSF74650">
    <property type="entry name" value="Galactose mutarotase-like"/>
    <property type="match status" value="1"/>
</dbReference>
<dbReference type="Pfam" id="PF03633">
    <property type="entry name" value="Glyco_hydro_65C"/>
    <property type="match status" value="1"/>
</dbReference>
<dbReference type="InterPro" id="IPR017045">
    <property type="entry name" value="Malt_Pase/Glycosyl_Hdrlase"/>
</dbReference>
<dbReference type="InterPro" id="IPR005196">
    <property type="entry name" value="Glyco_hydro_65_N"/>
</dbReference>
<dbReference type="Pfam" id="PF03632">
    <property type="entry name" value="Glyco_hydro_65m"/>
    <property type="match status" value="1"/>
</dbReference>
<dbReference type="PANTHER" id="PTHR11051">
    <property type="entry name" value="GLYCOSYL HYDROLASE-RELATED"/>
    <property type="match status" value="1"/>
</dbReference>
<proteinExistence type="inferred from homology"/>
<evidence type="ECO:0000259" key="6">
    <source>
        <dbReference type="Pfam" id="PF03632"/>
    </source>
</evidence>
<sequence>MTQGPLGYQIHPWELRWRGLSISQLERTESTFALSNGHIGIRGTLEEGEPVGLPGTYLNGFYENHELPYAEAGYGYPESGQTVVNVTDGKIIRLLIEDEPLDMRYGTARHHERVLDFRAGTLSRVTEWESPTGRVVRLKSTRLVSFTQRAIAAIRYEVEPIDGQSMQVVAQSDLLANEPIEADRSGDPRVAAALQAPLVGQFAQAEGYRAVLVHQTRNSGLRVAAAMDHEIDVQDGLRTRVHAEEDLGRLTAAAEVAADGKLVITKYLAYGWSAQRSAPALRSQVEAALAGAHQTGWDALLAEQREYLDNFWASADVEIEGDPELQQALRFALFHVLQAGARGETRAIAGKGLTGPGYDGHAFWDTETFVLPLLTYTVPDSARDALRWRHATLPLARERAIQLGQAGAAFPWRSINGAECSAYWPAGTAAFHVSADIADAVARYYNATLDHDFDAECGTEILVETARLWNSLGHHDQHGGFRIDGVTGPDEYSAIVDNNVYTNLMAQRNLREAADACDRNPDRAKALDVTADEVASWRSAADKMLIPYDDDLGVHPQAEGFTEHLDWDFAGTPEEKYPLLLHFPYFDIYRKQVVKQADLVLAMFLRGDAFTPEQKLRNFDYYEARTVRDSSLSACTQAVLAAEVGHLDLAYDYLAEAALTDLHDLHNNVRNGLHMASLAGAWSSAVSGFGGMRDYGGTISFAPRLPAALSGMTFRMVYRGTHFKVSVSRTEATYELLSGAELETTHHGEKLTISEKPVSLAIPELEDRTPPRQPPGREPARRVPLDGNTEANTPR</sequence>
<dbReference type="Gene3D" id="1.50.10.10">
    <property type="match status" value="1"/>
</dbReference>
<feature type="binding site" evidence="4">
    <location>
        <begin position="364"/>
        <end position="365"/>
    </location>
    <ligand>
        <name>substrate</name>
    </ligand>
</feature>
<dbReference type="FunFam" id="1.50.10.10:FF:000029">
    <property type="entry name" value="Family 65 glycosyl hydrolase"/>
    <property type="match status" value="1"/>
</dbReference>
<dbReference type="PIRSF" id="PIRSF036289">
    <property type="entry name" value="Glycosyl_hydrolase_malt_phosph"/>
    <property type="match status" value="1"/>
</dbReference>
<keyword evidence="2" id="KW-0326">Glycosidase</keyword>
<dbReference type="Gene3D" id="2.60.420.10">
    <property type="entry name" value="Maltose phosphorylase, domain 3"/>
    <property type="match status" value="1"/>
</dbReference>
<dbReference type="InterPro" id="IPR011013">
    <property type="entry name" value="Gal_mutarotase_sf_dom"/>
</dbReference>
<organism evidence="9 10">
    <name type="scientific">Labedaea rhizosphaerae</name>
    <dbReference type="NCBI Taxonomy" id="598644"/>
    <lineage>
        <taxon>Bacteria</taxon>
        <taxon>Bacillati</taxon>
        <taxon>Actinomycetota</taxon>
        <taxon>Actinomycetes</taxon>
        <taxon>Pseudonocardiales</taxon>
        <taxon>Pseudonocardiaceae</taxon>
        <taxon>Labedaea</taxon>
    </lineage>
</organism>
<keyword evidence="10" id="KW-1185">Reference proteome</keyword>
<dbReference type="Pfam" id="PF03636">
    <property type="entry name" value="Glyco_hydro_65N"/>
    <property type="match status" value="1"/>
</dbReference>
<feature type="domain" description="Glycoside hydrolase family 65 C-terminal" evidence="7">
    <location>
        <begin position="692"/>
        <end position="752"/>
    </location>
</feature>
<evidence type="ECO:0000313" key="10">
    <source>
        <dbReference type="Proteomes" id="UP000295444"/>
    </source>
</evidence>
<feature type="domain" description="Glycoside hydrolase family 65 central catalytic" evidence="6">
    <location>
        <begin position="330"/>
        <end position="682"/>
    </location>
</feature>
<dbReference type="GO" id="GO:0005975">
    <property type="term" value="P:carbohydrate metabolic process"/>
    <property type="evidence" value="ECO:0007669"/>
    <property type="project" value="InterPro"/>
</dbReference>
<dbReference type="AlphaFoldDB" id="A0A4R6RW73"/>
<dbReference type="Proteomes" id="UP000295444">
    <property type="component" value="Unassembled WGS sequence"/>
</dbReference>
<gene>
    <name evidence="9" type="ORF">EV186_10936</name>
</gene>
<dbReference type="GO" id="GO:0030246">
    <property type="term" value="F:carbohydrate binding"/>
    <property type="evidence" value="ECO:0007669"/>
    <property type="project" value="InterPro"/>
</dbReference>
<dbReference type="OrthoDB" id="9816160at2"/>
<evidence type="ECO:0000256" key="5">
    <source>
        <dbReference type="SAM" id="MobiDB-lite"/>
    </source>
</evidence>
<dbReference type="InterPro" id="IPR005194">
    <property type="entry name" value="Glyco_hydro_65_C"/>
</dbReference>
<dbReference type="InterPro" id="IPR037018">
    <property type="entry name" value="GH65_N"/>
</dbReference>
<keyword evidence="2" id="KW-0378">Hydrolase</keyword>
<feature type="domain" description="Glycoside hydrolase family 65 N-terminal" evidence="8">
    <location>
        <begin position="18"/>
        <end position="273"/>
    </location>
</feature>
<feature type="region of interest" description="Disordered" evidence="5">
    <location>
        <begin position="754"/>
        <end position="795"/>
    </location>
</feature>
<name>A0A4R6RW73_LABRH</name>
<reference evidence="9 10" key="1">
    <citation type="submission" date="2019-03" db="EMBL/GenBank/DDBJ databases">
        <title>Genomic Encyclopedia of Type Strains, Phase IV (KMG-IV): sequencing the most valuable type-strain genomes for metagenomic binning, comparative biology and taxonomic classification.</title>
        <authorList>
            <person name="Goeker M."/>
        </authorList>
    </citation>
    <scope>NUCLEOTIDE SEQUENCE [LARGE SCALE GENOMIC DNA]</scope>
    <source>
        <strain evidence="9 10">DSM 45361</strain>
    </source>
</reference>
<comment type="caution">
    <text evidence="9">The sequence shown here is derived from an EMBL/GenBank/DDBJ whole genome shotgun (WGS) entry which is preliminary data.</text>
</comment>
<evidence type="ECO:0000259" key="8">
    <source>
        <dbReference type="Pfam" id="PF03636"/>
    </source>
</evidence>
<feature type="binding site" evidence="4">
    <location>
        <begin position="595"/>
        <end position="596"/>
    </location>
    <ligand>
        <name>substrate</name>
    </ligand>
</feature>
<dbReference type="EMBL" id="SNXZ01000009">
    <property type="protein sequence ID" value="TDP91044.1"/>
    <property type="molecule type" value="Genomic_DNA"/>
</dbReference>
<dbReference type="SUPFAM" id="SSF48208">
    <property type="entry name" value="Six-hairpin glycosidases"/>
    <property type="match status" value="1"/>
</dbReference>
<evidence type="ECO:0000313" key="9">
    <source>
        <dbReference type="EMBL" id="TDP91044.1"/>
    </source>
</evidence>
<dbReference type="GO" id="GO:0004553">
    <property type="term" value="F:hydrolase activity, hydrolyzing O-glycosyl compounds"/>
    <property type="evidence" value="ECO:0007669"/>
    <property type="project" value="TreeGrafter"/>
</dbReference>
<comment type="similarity">
    <text evidence="1">Belongs to the glycosyl hydrolase 65 family.</text>
</comment>
<evidence type="ECO:0000256" key="3">
    <source>
        <dbReference type="PIRSR" id="PIRSR036289-50"/>
    </source>
</evidence>
<evidence type="ECO:0000256" key="1">
    <source>
        <dbReference type="ARBA" id="ARBA00006768"/>
    </source>
</evidence>
<dbReference type="RefSeq" id="WP_133853844.1">
    <property type="nucleotide sequence ID" value="NZ_SNXZ01000009.1"/>
</dbReference>
<dbReference type="InterPro" id="IPR005195">
    <property type="entry name" value="Glyco_hydro_65_M"/>
</dbReference>
<dbReference type="PANTHER" id="PTHR11051:SF13">
    <property type="entry name" value="GLYCOSYL TRANSFERASE"/>
    <property type="match status" value="1"/>
</dbReference>
<dbReference type="Gene3D" id="2.70.98.40">
    <property type="entry name" value="Glycoside hydrolase, family 65, N-terminal domain"/>
    <property type="match status" value="1"/>
</dbReference>
<evidence type="ECO:0000256" key="4">
    <source>
        <dbReference type="PIRSR" id="PIRSR036289-51"/>
    </source>
</evidence>
<dbReference type="InterPro" id="IPR012341">
    <property type="entry name" value="6hp_glycosidase-like_sf"/>
</dbReference>